<proteinExistence type="predicted"/>
<name>A0AAN7LT16_TRANT</name>
<accession>A0AAN7LT16</accession>
<evidence type="ECO:0000313" key="3">
    <source>
        <dbReference type="EMBL" id="KAK4794983.1"/>
    </source>
</evidence>
<comment type="caution">
    <text evidence="3">The sequence shown here is derived from an EMBL/GenBank/DDBJ whole genome shotgun (WGS) entry which is preliminary data.</text>
</comment>
<evidence type="ECO:0000256" key="2">
    <source>
        <dbReference type="SAM" id="SignalP"/>
    </source>
</evidence>
<protein>
    <submittedName>
        <fullName evidence="3">Uncharacterized protein</fullName>
    </submittedName>
</protein>
<feature type="signal peptide" evidence="2">
    <location>
        <begin position="1"/>
        <end position="15"/>
    </location>
</feature>
<dbReference type="AlphaFoldDB" id="A0AAN7LT16"/>
<reference evidence="3 4" key="1">
    <citation type="journal article" date="2023" name="Hortic Res">
        <title>Pangenome of water caltrop reveals structural variations and asymmetric subgenome divergence after allopolyploidization.</title>
        <authorList>
            <person name="Zhang X."/>
            <person name="Chen Y."/>
            <person name="Wang L."/>
            <person name="Yuan Y."/>
            <person name="Fang M."/>
            <person name="Shi L."/>
            <person name="Lu R."/>
            <person name="Comes H.P."/>
            <person name="Ma Y."/>
            <person name="Chen Y."/>
            <person name="Huang G."/>
            <person name="Zhou Y."/>
            <person name="Zheng Z."/>
            <person name="Qiu Y."/>
        </authorList>
    </citation>
    <scope>NUCLEOTIDE SEQUENCE [LARGE SCALE GENOMIC DNA]</scope>
    <source>
        <strain evidence="3">F231</strain>
    </source>
</reference>
<dbReference type="EMBL" id="JAXQNO010000007">
    <property type="protein sequence ID" value="KAK4794983.1"/>
    <property type="molecule type" value="Genomic_DNA"/>
</dbReference>
<keyword evidence="2" id="KW-0732">Signal</keyword>
<feature type="region of interest" description="Disordered" evidence="1">
    <location>
        <begin position="57"/>
        <end position="98"/>
    </location>
</feature>
<sequence length="134" mass="15204">MLAWLTVSLPSSVLSESTAPFVQVCRLLPSSRCLQLCGPEKYKLVVLFEGMKGEKRVVKDGEEEGGRNPSEGRSEERVEGGEEEGDFDDEGEPKDAYLDIQEEDNDCAKLQEGFYEIEGVRRKRIRKVFQYSFC</sequence>
<feature type="compositionally biased region" description="Basic and acidic residues" evidence="1">
    <location>
        <begin position="57"/>
        <end position="80"/>
    </location>
</feature>
<gene>
    <name evidence="3" type="ORF">SAY86_012977</name>
</gene>
<organism evidence="3 4">
    <name type="scientific">Trapa natans</name>
    <name type="common">Water chestnut</name>
    <dbReference type="NCBI Taxonomy" id="22666"/>
    <lineage>
        <taxon>Eukaryota</taxon>
        <taxon>Viridiplantae</taxon>
        <taxon>Streptophyta</taxon>
        <taxon>Embryophyta</taxon>
        <taxon>Tracheophyta</taxon>
        <taxon>Spermatophyta</taxon>
        <taxon>Magnoliopsida</taxon>
        <taxon>eudicotyledons</taxon>
        <taxon>Gunneridae</taxon>
        <taxon>Pentapetalae</taxon>
        <taxon>rosids</taxon>
        <taxon>malvids</taxon>
        <taxon>Myrtales</taxon>
        <taxon>Lythraceae</taxon>
        <taxon>Trapa</taxon>
    </lineage>
</organism>
<dbReference type="Proteomes" id="UP001346149">
    <property type="component" value="Unassembled WGS sequence"/>
</dbReference>
<feature type="compositionally biased region" description="Acidic residues" evidence="1">
    <location>
        <begin position="81"/>
        <end position="92"/>
    </location>
</feature>
<evidence type="ECO:0000313" key="4">
    <source>
        <dbReference type="Proteomes" id="UP001346149"/>
    </source>
</evidence>
<keyword evidence="4" id="KW-1185">Reference proteome</keyword>
<evidence type="ECO:0000256" key="1">
    <source>
        <dbReference type="SAM" id="MobiDB-lite"/>
    </source>
</evidence>
<feature type="chain" id="PRO_5042956401" evidence="2">
    <location>
        <begin position="16"/>
        <end position="134"/>
    </location>
</feature>